<dbReference type="Gene3D" id="2.30.110.10">
    <property type="entry name" value="Electron Transport, Fmn-binding Protein, Chain A"/>
    <property type="match status" value="1"/>
</dbReference>
<dbReference type="Pfam" id="PF07317">
    <property type="entry name" value="PilZN"/>
    <property type="match status" value="1"/>
</dbReference>
<name>A0A917GUI6_9GAMM</name>
<evidence type="ECO:0000313" key="6">
    <source>
        <dbReference type="EMBL" id="GGG57371.1"/>
    </source>
</evidence>
<keyword evidence="1" id="KW-0973">c-di-GMP</keyword>
<evidence type="ECO:0000313" key="7">
    <source>
        <dbReference type="Proteomes" id="UP000627715"/>
    </source>
</evidence>
<reference evidence="6" key="1">
    <citation type="journal article" date="2014" name="Int. J. Syst. Evol. Microbiol.">
        <title>Complete genome sequence of Corynebacterium casei LMG S-19264T (=DSM 44701T), isolated from a smear-ripened cheese.</title>
        <authorList>
            <consortium name="US DOE Joint Genome Institute (JGI-PGF)"/>
            <person name="Walter F."/>
            <person name="Albersmeier A."/>
            <person name="Kalinowski J."/>
            <person name="Ruckert C."/>
        </authorList>
    </citation>
    <scope>NUCLEOTIDE SEQUENCE</scope>
    <source>
        <strain evidence="6">CGMCC 1.15425</strain>
    </source>
</reference>
<evidence type="ECO:0000259" key="4">
    <source>
        <dbReference type="Pfam" id="PF07238"/>
    </source>
</evidence>
<dbReference type="GO" id="GO:0035438">
    <property type="term" value="F:cyclic-di-GMP binding"/>
    <property type="evidence" value="ECO:0007669"/>
    <property type="project" value="InterPro"/>
</dbReference>
<gene>
    <name evidence="6" type="ORF">GCM10011403_13280</name>
</gene>
<evidence type="ECO:0000259" key="5">
    <source>
        <dbReference type="Pfam" id="PF07317"/>
    </source>
</evidence>
<dbReference type="OrthoDB" id="6746848at2"/>
<feature type="domain" description="PilZ" evidence="4">
    <location>
        <begin position="118"/>
        <end position="237"/>
    </location>
</feature>
<keyword evidence="7" id="KW-1185">Reference proteome</keyword>
<dbReference type="InterPro" id="IPR009875">
    <property type="entry name" value="PilZ_domain"/>
</dbReference>
<accession>A0A917GUI6</accession>
<proteinExistence type="predicted"/>
<keyword evidence="2" id="KW-0547">Nucleotide-binding</keyword>
<reference evidence="6" key="2">
    <citation type="submission" date="2020-09" db="EMBL/GenBank/DDBJ databases">
        <authorList>
            <person name="Sun Q."/>
            <person name="Zhou Y."/>
        </authorList>
    </citation>
    <scope>NUCLEOTIDE SEQUENCE</scope>
    <source>
        <strain evidence="6">CGMCC 1.15425</strain>
    </source>
</reference>
<evidence type="ECO:0000256" key="1">
    <source>
        <dbReference type="ARBA" id="ARBA00022636"/>
    </source>
</evidence>
<dbReference type="RefSeq" id="WP_068813079.1">
    <property type="nucleotide sequence ID" value="NZ_BMIY01000005.1"/>
</dbReference>
<evidence type="ECO:0000256" key="3">
    <source>
        <dbReference type="ARBA" id="ARBA00023143"/>
    </source>
</evidence>
<comment type="caution">
    <text evidence="6">The sequence shown here is derived from an EMBL/GenBank/DDBJ whole genome shotgun (WGS) entry which is preliminary data.</text>
</comment>
<protein>
    <recommendedName>
        <fullName evidence="8">Flagellar brake protein YcgR</fullName>
    </recommendedName>
</protein>
<sequence>MSTFGNDRYYTSAGDIFSVLRILQSDRSSINIQFDQSSAPFSSMVLNIDLHAREFYLDEFANEQARKWAASGRPFSLRASINGIRVHARDLVVLETMATPHAQDAYRVAFPERLMYLQRRDAYRAVVPATLNVVAKIQRQHQNKDSEQTTVEKFDARIVDMSATGLALEIDGKFKTEPRMMELLSLDADLPMVEQHLQVNTHLVYTRYQPETDKTICGMKFSDLPRNQQVIITRFVTQLQREGISKKTN</sequence>
<keyword evidence="3" id="KW-0975">Bacterial flagellum</keyword>
<dbReference type="EMBL" id="BMIY01000005">
    <property type="protein sequence ID" value="GGG57371.1"/>
    <property type="molecule type" value="Genomic_DNA"/>
</dbReference>
<dbReference type="InterPro" id="IPR009926">
    <property type="entry name" value="T3SS_YcgR_PilZN"/>
</dbReference>
<dbReference type="InterPro" id="IPR012349">
    <property type="entry name" value="Split_barrel_FMN-bd"/>
</dbReference>
<feature type="domain" description="Type III secretion system flagellar brake protein YcgR PilZN" evidence="5">
    <location>
        <begin position="12"/>
        <end position="115"/>
    </location>
</feature>
<dbReference type="AlphaFoldDB" id="A0A917GUI6"/>
<dbReference type="Gene3D" id="2.40.10.220">
    <property type="entry name" value="predicted glycosyltransferase like domains"/>
    <property type="match status" value="1"/>
</dbReference>
<evidence type="ECO:0008006" key="8">
    <source>
        <dbReference type="Google" id="ProtNLM"/>
    </source>
</evidence>
<evidence type="ECO:0000256" key="2">
    <source>
        <dbReference type="ARBA" id="ARBA00022741"/>
    </source>
</evidence>
<organism evidence="6 7">
    <name type="scientific">Pseudohongiella nitratireducens</name>
    <dbReference type="NCBI Taxonomy" id="1768907"/>
    <lineage>
        <taxon>Bacteria</taxon>
        <taxon>Pseudomonadati</taxon>
        <taxon>Pseudomonadota</taxon>
        <taxon>Gammaproteobacteria</taxon>
        <taxon>Pseudomonadales</taxon>
        <taxon>Pseudohongiellaceae</taxon>
        <taxon>Pseudohongiella</taxon>
    </lineage>
</organism>
<dbReference type="Pfam" id="PF07238">
    <property type="entry name" value="PilZ"/>
    <property type="match status" value="1"/>
</dbReference>
<dbReference type="Proteomes" id="UP000627715">
    <property type="component" value="Unassembled WGS sequence"/>
</dbReference>